<dbReference type="PROSITE" id="PS51123">
    <property type="entry name" value="OMPA_2"/>
    <property type="match status" value="1"/>
</dbReference>
<dbReference type="PATRIC" id="fig|29422.6.peg.59"/>
<dbReference type="PANTHER" id="PTHR30329">
    <property type="entry name" value="STATOR ELEMENT OF FLAGELLAR MOTOR COMPLEX"/>
    <property type="match status" value="1"/>
</dbReference>
<dbReference type="Pfam" id="PF00691">
    <property type="entry name" value="OmpA"/>
    <property type="match status" value="1"/>
</dbReference>
<dbReference type="GO" id="GO:0016020">
    <property type="term" value="C:membrane"/>
    <property type="evidence" value="ECO:0007669"/>
    <property type="project" value="UniProtKB-UniRule"/>
</dbReference>
<dbReference type="InterPro" id="IPR006665">
    <property type="entry name" value="OmpA-like"/>
</dbReference>
<evidence type="ECO:0000313" key="4">
    <source>
        <dbReference type="Proteomes" id="UP000054742"/>
    </source>
</evidence>
<name>A0A0W0SV07_9GAMM</name>
<evidence type="ECO:0000259" key="2">
    <source>
        <dbReference type="PROSITE" id="PS51123"/>
    </source>
</evidence>
<evidence type="ECO:0000256" key="1">
    <source>
        <dbReference type="PROSITE-ProRule" id="PRU00473"/>
    </source>
</evidence>
<dbReference type="CDD" id="cd07185">
    <property type="entry name" value="OmpA_C-like"/>
    <property type="match status" value="1"/>
</dbReference>
<sequence>MFQKRAMKPLVFISLICLALSSCYRYHPPYNNFKPYRRVYVTTPPGAVVGTTALAVAGGPVLAGTAAGGAIGAGVGLYKDSKPAIIKQLQQHEIQYIQYGDTVTLVVPTDRYFLFNSARLNQLCFPGLALLIKLIKTFPPCCSIYVAGFTNDVGSRYHKNTLTQAQAEAMLTFLWANDIPAQRLNAEGYGDKYPVSDNKLVHGSAQNRRLEIQVFYSCSAQAPQPVAYTGYVK</sequence>
<proteinExistence type="predicted"/>
<dbReference type="Gene3D" id="3.30.1330.60">
    <property type="entry name" value="OmpA-like domain"/>
    <property type="match status" value="1"/>
</dbReference>
<dbReference type="InterPro" id="IPR036737">
    <property type="entry name" value="OmpA-like_sf"/>
</dbReference>
<dbReference type="AlphaFoldDB" id="A0A0W0SV07"/>
<keyword evidence="1" id="KW-0472">Membrane</keyword>
<dbReference type="PROSITE" id="PS51257">
    <property type="entry name" value="PROKAR_LIPOPROTEIN"/>
    <property type="match status" value="1"/>
</dbReference>
<dbReference type="Proteomes" id="UP000054742">
    <property type="component" value="Unassembled WGS sequence"/>
</dbReference>
<dbReference type="RefSeq" id="WP_058440182.1">
    <property type="nucleotide sequence ID" value="NZ_CAAAHU010000030.1"/>
</dbReference>
<dbReference type="EMBL" id="LNXV01000002">
    <property type="protein sequence ID" value="KTC87107.1"/>
    <property type="molecule type" value="Genomic_DNA"/>
</dbReference>
<feature type="domain" description="OmpA-like" evidence="2">
    <location>
        <begin position="100"/>
        <end position="218"/>
    </location>
</feature>
<dbReference type="PANTHER" id="PTHR30329:SF21">
    <property type="entry name" value="LIPOPROTEIN YIAD-RELATED"/>
    <property type="match status" value="1"/>
</dbReference>
<dbReference type="SUPFAM" id="SSF103088">
    <property type="entry name" value="OmpA-like"/>
    <property type="match status" value="1"/>
</dbReference>
<protein>
    <submittedName>
        <fullName evidence="3">Outer membrane protein, OmpA family protein</fullName>
    </submittedName>
</protein>
<dbReference type="OrthoDB" id="5652883at2"/>
<keyword evidence="4" id="KW-1185">Reference proteome</keyword>
<dbReference type="InterPro" id="IPR050330">
    <property type="entry name" value="Bact_OuterMem_StrucFunc"/>
</dbReference>
<comment type="caution">
    <text evidence="3">The sequence shown here is derived from an EMBL/GenBank/DDBJ whole genome shotgun (WGS) entry which is preliminary data.</text>
</comment>
<organism evidence="3 4">
    <name type="scientific">Legionella brunensis</name>
    <dbReference type="NCBI Taxonomy" id="29422"/>
    <lineage>
        <taxon>Bacteria</taxon>
        <taxon>Pseudomonadati</taxon>
        <taxon>Pseudomonadota</taxon>
        <taxon>Gammaproteobacteria</taxon>
        <taxon>Legionellales</taxon>
        <taxon>Legionellaceae</taxon>
        <taxon>Legionella</taxon>
    </lineage>
</organism>
<gene>
    <name evidence="3" type="ORF">Lbru_0058</name>
</gene>
<dbReference type="NCBIfam" id="NF038224">
    <property type="entry name" value="OmpA_like_CmpA"/>
    <property type="match status" value="1"/>
</dbReference>
<evidence type="ECO:0000313" key="3">
    <source>
        <dbReference type="EMBL" id="KTC87107.1"/>
    </source>
</evidence>
<reference evidence="3 4" key="1">
    <citation type="submission" date="2015-11" db="EMBL/GenBank/DDBJ databases">
        <title>Genomic analysis of 38 Legionella species identifies large and diverse effector repertoires.</title>
        <authorList>
            <person name="Burstein D."/>
            <person name="Amaro F."/>
            <person name="Zusman T."/>
            <person name="Lifshitz Z."/>
            <person name="Cohen O."/>
            <person name="Gilbert J.A."/>
            <person name="Pupko T."/>
            <person name="Shuman H.A."/>
            <person name="Segal G."/>
        </authorList>
    </citation>
    <scope>NUCLEOTIDE SEQUENCE [LARGE SCALE GENOMIC DNA]</scope>
    <source>
        <strain evidence="3 4">ATCC 43878</strain>
    </source>
</reference>
<accession>A0A0W0SV07</accession>
<dbReference type="STRING" id="29422.Lbru_0058"/>